<dbReference type="EMBL" id="FOHU01000001">
    <property type="protein sequence ID" value="SES65305.1"/>
    <property type="molecule type" value="Genomic_DNA"/>
</dbReference>
<reference evidence="4 5" key="1">
    <citation type="submission" date="2016-10" db="EMBL/GenBank/DDBJ databases">
        <authorList>
            <person name="de Groot N.N."/>
        </authorList>
    </citation>
    <scope>NUCLEOTIDE SEQUENCE [LARGE SCALE GENOMIC DNA]</scope>
    <source>
        <strain evidence="4 5">DSM 18979</strain>
    </source>
</reference>
<gene>
    <name evidence="4" type="ORF">SAMN05660297_00104</name>
</gene>
<dbReference type="Gene3D" id="1.10.287.950">
    <property type="entry name" value="Methyl-accepting chemotaxis protein"/>
    <property type="match status" value="1"/>
</dbReference>
<dbReference type="PANTHER" id="PTHR32089:SF112">
    <property type="entry name" value="LYSOZYME-LIKE PROTEIN-RELATED"/>
    <property type="match status" value="1"/>
</dbReference>
<dbReference type="Proteomes" id="UP000199568">
    <property type="component" value="Unassembled WGS sequence"/>
</dbReference>
<keyword evidence="5" id="KW-1185">Reference proteome</keyword>
<dbReference type="InterPro" id="IPR004089">
    <property type="entry name" value="MCPsignal_dom"/>
</dbReference>
<evidence type="ECO:0000256" key="2">
    <source>
        <dbReference type="PROSITE-ProRule" id="PRU00284"/>
    </source>
</evidence>
<dbReference type="PROSITE" id="PS50111">
    <property type="entry name" value="CHEMOTAXIS_TRANSDUC_2"/>
    <property type="match status" value="1"/>
</dbReference>
<keyword evidence="1 2" id="KW-0807">Transducer</keyword>
<evidence type="ECO:0000256" key="1">
    <source>
        <dbReference type="ARBA" id="ARBA00023224"/>
    </source>
</evidence>
<dbReference type="InterPro" id="IPR029151">
    <property type="entry name" value="Sensor-like_sf"/>
</dbReference>
<name>A0A1H9Y8P1_9FIRM</name>
<dbReference type="Pfam" id="PF00015">
    <property type="entry name" value="MCPsignal"/>
    <property type="match status" value="1"/>
</dbReference>
<evidence type="ECO:0000313" key="4">
    <source>
        <dbReference type="EMBL" id="SES65305.1"/>
    </source>
</evidence>
<dbReference type="PANTHER" id="PTHR32089">
    <property type="entry name" value="METHYL-ACCEPTING CHEMOTAXIS PROTEIN MCPB"/>
    <property type="match status" value="1"/>
</dbReference>
<dbReference type="GO" id="GO:0016020">
    <property type="term" value="C:membrane"/>
    <property type="evidence" value="ECO:0007669"/>
    <property type="project" value="InterPro"/>
</dbReference>
<evidence type="ECO:0000259" key="3">
    <source>
        <dbReference type="PROSITE" id="PS50111"/>
    </source>
</evidence>
<dbReference type="SUPFAM" id="SSF103190">
    <property type="entry name" value="Sensory domain-like"/>
    <property type="match status" value="1"/>
</dbReference>
<dbReference type="SUPFAM" id="SSF58104">
    <property type="entry name" value="Methyl-accepting chemotaxis protein (MCP) signaling domain"/>
    <property type="match status" value="1"/>
</dbReference>
<proteinExistence type="predicted"/>
<protein>
    <submittedName>
        <fullName evidence="4">Methyl-accepting chemotaxis protein (MCP) signalling domain-containing protein</fullName>
    </submittedName>
</protein>
<feature type="domain" description="Methyl-accepting transducer" evidence="3">
    <location>
        <begin position="112"/>
        <end position="275"/>
    </location>
</feature>
<evidence type="ECO:0000313" key="5">
    <source>
        <dbReference type="Proteomes" id="UP000199568"/>
    </source>
</evidence>
<dbReference type="SMART" id="SM00283">
    <property type="entry name" value="MA"/>
    <property type="match status" value="1"/>
</dbReference>
<accession>A0A1H9Y8P1</accession>
<dbReference type="STRING" id="426128.SAMN05660297_00104"/>
<sequence>MHDSNNILNCFIEIGGSISELMDEDIIVGISDDKTFLKYFPGKELDVKAQEGSPLQKGDAMYECLTKNKKIVSIIPQEVFGIPFKSITIPIRDDKGKAVGTVSIGKSLKKQQQLLTISETLSASLQETTSSLDEISSAAHSIAASSDKAMDQSKISNSETSKSDRIVKYIKGISEEINLLGLNAAIEAAKAGQQGRGFSVVAERIRKLSVETNTAIENINDILTNIKKSVEAMSQAVIETGDVTKIQARNTQEILSALEEINSTSEILHEIAREL</sequence>
<dbReference type="GO" id="GO:0007165">
    <property type="term" value="P:signal transduction"/>
    <property type="evidence" value="ECO:0007669"/>
    <property type="project" value="UniProtKB-KW"/>
</dbReference>
<dbReference type="OrthoDB" id="9807021at2"/>
<dbReference type="AlphaFoldDB" id="A0A1H9Y8P1"/>
<dbReference type="RefSeq" id="WP_090437780.1">
    <property type="nucleotide sequence ID" value="NZ_FOHU01000001.1"/>
</dbReference>
<organism evidence="4 5">
    <name type="scientific">Natronincola peptidivorans</name>
    <dbReference type="NCBI Taxonomy" id="426128"/>
    <lineage>
        <taxon>Bacteria</taxon>
        <taxon>Bacillati</taxon>
        <taxon>Bacillota</taxon>
        <taxon>Clostridia</taxon>
        <taxon>Peptostreptococcales</taxon>
        <taxon>Natronincolaceae</taxon>
        <taxon>Natronincola</taxon>
    </lineage>
</organism>